<dbReference type="OrthoDB" id="1112103at2759"/>
<feature type="compositionally biased region" description="Polar residues" evidence="1">
    <location>
        <begin position="279"/>
        <end position="303"/>
    </location>
</feature>
<dbReference type="PANTHER" id="PTHR33067:SF31">
    <property type="entry name" value="RNA-DIRECTED DNA POLYMERASE"/>
    <property type="match status" value="1"/>
</dbReference>
<dbReference type="AlphaFoldDB" id="A0A8T1ZTW6"/>
<protein>
    <submittedName>
        <fullName evidence="2">Aspartic peptidase domain superfamily</fullName>
    </submittedName>
</protein>
<evidence type="ECO:0000313" key="3">
    <source>
        <dbReference type="Proteomes" id="UP000694251"/>
    </source>
</evidence>
<gene>
    <name evidence="2" type="ORF">ISN44_As10g009480</name>
</gene>
<keyword evidence="3" id="KW-1185">Reference proteome</keyword>
<feature type="compositionally biased region" description="Basic and acidic residues" evidence="1">
    <location>
        <begin position="416"/>
        <end position="429"/>
    </location>
</feature>
<reference evidence="2 3" key="1">
    <citation type="submission" date="2020-12" db="EMBL/GenBank/DDBJ databases">
        <title>Concerted genomic and epigenomic changes stabilize Arabidopsis allopolyploids.</title>
        <authorList>
            <person name="Chen Z."/>
        </authorList>
    </citation>
    <scope>NUCLEOTIDE SEQUENCE [LARGE SCALE GENOMIC DNA]</scope>
    <source>
        <strain evidence="2">As9502</strain>
        <tissue evidence="2">Leaf</tissue>
    </source>
</reference>
<proteinExistence type="predicted"/>
<dbReference type="PANTHER" id="PTHR33067">
    <property type="entry name" value="RNA-DIRECTED DNA POLYMERASE-RELATED"/>
    <property type="match status" value="1"/>
</dbReference>
<feature type="compositionally biased region" description="Basic and acidic residues" evidence="1">
    <location>
        <begin position="396"/>
        <end position="409"/>
    </location>
</feature>
<sequence length="442" mass="49196">MFAENIKEVEARIPLVDALALIPDSQKFLKDLIRERIQEVQRTTVVSHECSAIIQKKVVPEKLGDPGSFTLPCSLGSLTFNKCLCDLGASVSLIPLSVAKRLGFNKYKYCNISLILADRSVRLPHGLLEDLPIKIGNVEVPTDFVVLDMDEKPKDPLILGRPFLATAGAIIDVKQGKIDLNLGKNFKMKFDINDAMKKPTIEGQTFLVEEMDRLADELLVELEEANNLKTVLTKSGKVGYLPSETLSSEKSLDSHKASAGSEVYKGLMGSDTKVMGANEVSSTHARPTVSTNNSKKPPTCPESSCLTEQLKQQLKASTLASDDWLEFKERSKWQDKAIRELVDIVRELKDQIKELHGKANQVPLNIKDVPNDGATTLISKEGCEFTLELSREEAYPPDQKEAYFEKRTTEYPIAKLSREPAEYDDHSTQQEEETSFPLCKSP</sequence>
<organism evidence="2 3">
    <name type="scientific">Arabidopsis suecica</name>
    <name type="common">Swedish thale-cress</name>
    <name type="synonym">Cardaminopsis suecica</name>
    <dbReference type="NCBI Taxonomy" id="45249"/>
    <lineage>
        <taxon>Eukaryota</taxon>
        <taxon>Viridiplantae</taxon>
        <taxon>Streptophyta</taxon>
        <taxon>Embryophyta</taxon>
        <taxon>Tracheophyta</taxon>
        <taxon>Spermatophyta</taxon>
        <taxon>Magnoliopsida</taxon>
        <taxon>eudicotyledons</taxon>
        <taxon>Gunneridae</taxon>
        <taxon>Pentapetalae</taxon>
        <taxon>rosids</taxon>
        <taxon>malvids</taxon>
        <taxon>Brassicales</taxon>
        <taxon>Brassicaceae</taxon>
        <taxon>Camelineae</taxon>
        <taxon>Arabidopsis</taxon>
    </lineage>
</organism>
<evidence type="ECO:0000313" key="2">
    <source>
        <dbReference type="EMBL" id="KAG7564183.1"/>
    </source>
</evidence>
<feature type="region of interest" description="Disordered" evidence="1">
    <location>
        <begin position="278"/>
        <end position="303"/>
    </location>
</feature>
<evidence type="ECO:0000256" key="1">
    <source>
        <dbReference type="SAM" id="MobiDB-lite"/>
    </source>
</evidence>
<dbReference type="Proteomes" id="UP000694251">
    <property type="component" value="Chromosome 10"/>
</dbReference>
<dbReference type="CDD" id="cd00303">
    <property type="entry name" value="retropepsin_like"/>
    <property type="match status" value="1"/>
</dbReference>
<comment type="caution">
    <text evidence="2">The sequence shown here is derived from an EMBL/GenBank/DDBJ whole genome shotgun (WGS) entry which is preliminary data.</text>
</comment>
<dbReference type="EMBL" id="JAEFBJ010000010">
    <property type="protein sequence ID" value="KAG7564183.1"/>
    <property type="molecule type" value="Genomic_DNA"/>
</dbReference>
<accession>A0A8T1ZTW6</accession>
<name>A0A8T1ZTW6_ARASU</name>
<dbReference type="Pfam" id="PF13650">
    <property type="entry name" value="Asp_protease_2"/>
    <property type="match status" value="1"/>
</dbReference>
<feature type="region of interest" description="Disordered" evidence="1">
    <location>
        <begin position="396"/>
        <end position="442"/>
    </location>
</feature>